<dbReference type="EMBL" id="SNRY01004896">
    <property type="protein sequence ID" value="KAA6316395.1"/>
    <property type="molecule type" value="Genomic_DNA"/>
</dbReference>
<gene>
    <name evidence="2" type="ORF">EZS27_033288</name>
</gene>
<dbReference type="AlphaFoldDB" id="A0A5J4Q3P0"/>
<dbReference type="SMART" id="SM01321">
    <property type="entry name" value="Y1_Tnp"/>
    <property type="match status" value="1"/>
</dbReference>
<evidence type="ECO:0000259" key="1">
    <source>
        <dbReference type="SMART" id="SM01321"/>
    </source>
</evidence>
<accession>A0A5J4Q3P0</accession>
<dbReference type="PANTHER" id="PTHR33360:SF2">
    <property type="entry name" value="TRANSPOSASE FOR INSERTION SEQUENCE ELEMENT IS200"/>
    <property type="match status" value="1"/>
</dbReference>
<proteinExistence type="predicted"/>
<organism evidence="2">
    <name type="scientific">termite gut metagenome</name>
    <dbReference type="NCBI Taxonomy" id="433724"/>
    <lineage>
        <taxon>unclassified sequences</taxon>
        <taxon>metagenomes</taxon>
        <taxon>organismal metagenomes</taxon>
    </lineage>
</organism>
<dbReference type="GO" id="GO:0003677">
    <property type="term" value="F:DNA binding"/>
    <property type="evidence" value="ECO:0007669"/>
    <property type="project" value="InterPro"/>
</dbReference>
<dbReference type="SUPFAM" id="SSF143422">
    <property type="entry name" value="Transposase IS200-like"/>
    <property type="match status" value="1"/>
</dbReference>
<dbReference type="InterPro" id="IPR002686">
    <property type="entry name" value="Transposase_17"/>
</dbReference>
<dbReference type="GO" id="GO:0006313">
    <property type="term" value="P:DNA transposition"/>
    <property type="evidence" value="ECO:0007669"/>
    <property type="project" value="InterPro"/>
</dbReference>
<dbReference type="InterPro" id="IPR036515">
    <property type="entry name" value="Transposase_17_sf"/>
</dbReference>
<sequence>MRQVCNSLDIQIIKGVVSKDHIHLHLSYPPQLSISEIVRRLKGLSSRMLLQEFPELKRRYWGSHFWGIGYGCWSTGHITEDMLESYLSHHKDNPNRDEDFILE</sequence>
<dbReference type="PANTHER" id="PTHR33360">
    <property type="entry name" value="TRANSPOSASE FOR INSERTION SEQUENCE ELEMENT IS200"/>
    <property type="match status" value="1"/>
</dbReference>
<dbReference type="Gene3D" id="3.30.70.1290">
    <property type="entry name" value="Transposase IS200-like"/>
    <property type="match status" value="1"/>
</dbReference>
<feature type="domain" description="Transposase IS200-like" evidence="1">
    <location>
        <begin position="1"/>
        <end position="90"/>
    </location>
</feature>
<evidence type="ECO:0000313" key="2">
    <source>
        <dbReference type="EMBL" id="KAA6316395.1"/>
    </source>
</evidence>
<reference evidence="2" key="1">
    <citation type="submission" date="2019-03" db="EMBL/GenBank/DDBJ databases">
        <title>Single cell metagenomics reveals metabolic interactions within the superorganism composed of flagellate Streblomastix strix and complex community of Bacteroidetes bacteria on its surface.</title>
        <authorList>
            <person name="Treitli S.C."/>
            <person name="Kolisko M."/>
            <person name="Husnik F."/>
            <person name="Keeling P."/>
            <person name="Hampl V."/>
        </authorList>
    </citation>
    <scope>NUCLEOTIDE SEQUENCE</scope>
    <source>
        <strain evidence="2">STM</strain>
    </source>
</reference>
<dbReference type="Pfam" id="PF01797">
    <property type="entry name" value="Y1_Tnp"/>
    <property type="match status" value="1"/>
</dbReference>
<protein>
    <recommendedName>
        <fullName evidence="1">Transposase IS200-like domain-containing protein</fullName>
    </recommendedName>
</protein>
<dbReference type="NCBIfam" id="NF033573">
    <property type="entry name" value="transpos_IS200"/>
    <property type="match status" value="1"/>
</dbReference>
<name>A0A5J4Q3P0_9ZZZZ</name>
<comment type="caution">
    <text evidence="2">The sequence shown here is derived from an EMBL/GenBank/DDBJ whole genome shotgun (WGS) entry which is preliminary data.</text>
</comment>
<dbReference type="GO" id="GO:0004803">
    <property type="term" value="F:transposase activity"/>
    <property type="evidence" value="ECO:0007669"/>
    <property type="project" value="InterPro"/>
</dbReference>